<reference evidence="2 3" key="1">
    <citation type="submission" date="2019-09" db="EMBL/GenBank/DDBJ databases">
        <title>Draft genome of the ectomycorrhizal ascomycete Sphaerosporella brunnea.</title>
        <authorList>
            <consortium name="DOE Joint Genome Institute"/>
            <person name="Benucci G.M."/>
            <person name="Marozzi G."/>
            <person name="Antonielli L."/>
            <person name="Sanchez S."/>
            <person name="Marco P."/>
            <person name="Wang X."/>
            <person name="Falini L.B."/>
            <person name="Barry K."/>
            <person name="Haridas S."/>
            <person name="Lipzen A."/>
            <person name="Labutti K."/>
            <person name="Grigoriev I.V."/>
            <person name="Murat C."/>
            <person name="Martin F."/>
            <person name="Albertini E."/>
            <person name="Donnini D."/>
            <person name="Bonito G."/>
        </authorList>
    </citation>
    <scope>NUCLEOTIDE SEQUENCE [LARGE SCALE GENOMIC DNA]</scope>
    <source>
        <strain evidence="2 3">Sb_GMNB300</strain>
    </source>
</reference>
<feature type="region of interest" description="Disordered" evidence="1">
    <location>
        <begin position="143"/>
        <end position="182"/>
    </location>
</feature>
<dbReference type="EMBL" id="VXIS01000194">
    <property type="protein sequence ID" value="KAA8897741.1"/>
    <property type="molecule type" value="Genomic_DNA"/>
</dbReference>
<protein>
    <submittedName>
        <fullName evidence="2">Uncharacterized protein</fullName>
    </submittedName>
</protein>
<dbReference type="OrthoDB" id="5344577at2759"/>
<evidence type="ECO:0000313" key="2">
    <source>
        <dbReference type="EMBL" id="KAA8897741.1"/>
    </source>
</evidence>
<dbReference type="InParanoid" id="A0A5J5EPV3"/>
<comment type="caution">
    <text evidence="2">The sequence shown here is derived from an EMBL/GenBank/DDBJ whole genome shotgun (WGS) entry which is preliminary data.</text>
</comment>
<name>A0A5J5EPV3_9PEZI</name>
<keyword evidence="3" id="KW-1185">Reference proteome</keyword>
<feature type="compositionally biased region" description="Polar residues" evidence="1">
    <location>
        <begin position="143"/>
        <end position="154"/>
    </location>
</feature>
<organism evidence="2 3">
    <name type="scientific">Sphaerosporella brunnea</name>
    <dbReference type="NCBI Taxonomy" id="1250544"/>
    <lineage>
        <taxon>Eukaryota</taxon>
        <taxon>Fungi</taxon>
        <taxon>Dikarya</taxon>
        <taxon>Ascomycota</taxon>
        <taxon>Pezizomycotina</taxon>
        <taxon>Pezizomycetes</taxon>
        <taxon>Pezizales</taxon>
        <taxon>Pyronemataceae</taxon>
        <taxon>Sphaerosporella</taxon>
    </lineage>
</organism>
<accession>A0A5J5EPV3</accession>
<gene>
    <name evidence="2" type="ORF">FN846DRAFT_992253</name>
</gene>
<evidence type="ECO:0000256" key="1">
    <source>
        <dbReference type="SAM" id="MobiDB-lite"/>
    </source>
</evidence>
<evidence type="ECO:0000313" key="3">
    <source>
        <dbReference type="Proteomes" id="UP000326924"/>
    </source>
</evidence>
<dbReference type="AlphaFoldDB" id="A0A5J5EPV3"/>
<feature type="compositionally biased region" description="Basic and acidic residues" evidence="1">
    <location>
        <begin position="162"/>
        <end position="174"/>
    </location>
</feature>
<sequence length="182" mass="19123">MDVAALGLHLSGSLDSVKVKELVVAAKTPCGTVMAGGIGCDPQGWREDWALISLEDVFRGKNGLFWDLEGFGDISKGVQDIAADDPKVIAAARGHECDQHQQLQCTDGAAGTHGASPHGDRTATASPWHWCACGSGTTPSVMSTGTAPCASSSDAKILPDVSDDHRRHAEDHPPHLRKHAAR</sequence>
<proteinExistence type="predicted"/>
<dbReference type="Proteomes" id="UP000326924">
    <property type="component" value="Unassembled WGS sequence"/>
</dbReference>